<reference evidence="2" key="1">
    <citation type="journal article" date="2020" name="Nat. Genet.">
        <title>Genomic diversifications of five Gossypium allopolyploid species and their impact on cotton improvement.</title>
        <authorList>
            <person name="Chen Z.J."/>
            <person name="Sreedasyam A."/>
            <person name="Ando A."/>
            <person name="Song Q."/>
            <person name="De Santiago L.M."/>
            <person name="Hulse-Kemp A.M."/>
            <person name="Ding M."/>
            <person name="Ye W."/>
            <person name="Kirkbride R.C."/>
            <person name="Jenkins J."/>
            <person name="Plott C."/>
            <person name="Lovell J."/>
            <person name="Lin Y.M."/>
            <person name="Vaughn R."/>
            <person name="Liu B."/>
            <person name="Simpson S."/>
            <person name="Scheffler B.E."/>
            <person name="Wen L."/>
            <person name="Saski C.A."/>
            <person name="Grover C.E."/>
            <person name="Hu G."/>
            <person name="Conover J.L."/>
            <person name="Carlson J.W."/>
            <person name="Shu S."/>
            <person name="Boston L.B."/>
            <person name="Williams M."/>
            <person name="Peterson D.G."/>
            <person name="McGee K."/>
            <person name="Jones D.C."/>
            <person name="Wendel J.F."/>
            <person name="Stelly D.M."/>
            <person name="Grimwood J."/>
            <person name="Schmutz J."/>
        </authorList>
    </citation>
    <scope>NUCLEOTIDE SEQUENCE [LARGE SCALE GENOMIC DNA]</scope>
    <source>
        <strain evidence="2">cv. TM-1</strain>
    </source>
</reference>
<organism evidence="2 3">
    <name type="scientific">Gossypium hirsutum</name>
    <name type="common">Upland cotton</name>
    <name type="synonym">Gossypium mexicanum</name>
    <dbReference type="NCBI Taxonomy" id="3635"/>
    <lineage>
        <taxon>Eukaryota</taxon>
        <taxon>Viridiplantae</taxon>
        <taxon>Streptophyta</taxon>
        <taxon>Embryophyta</taxon>
        <taxon>Tracheophyta</taxon>
        <taxon>Spermatophyta</taxon>
        <taxon>Magnoliopsida</taxon>
        <taxon>eudicotyledons</taxon>
        <taxon>Gunneridae</taxon>
        <taxon>Pentapetalae</taxon>
        <taxon>rosids</taxon>
        <taxon>malvids</taxon>
        <taxon>Malvales</taxon>
        <taxon>Malvaceae</taxon>
        <taxon>Malvoideae</taxon>
        <taxon>Gossypium</taxon>
    </lineage>
</organism>
<proteinExistence type="predicted"/>
<dbReference type="InterPro" id="IPR036249">
    <property type="entry name" value="Thioredoxin-like_sf"/>
</dbReference>
<accession>A0A1U8JBD4</accession>
<evidence type="ECO:0000313" key="3">
    <source>
        <dbReference type="RefSeq" id="XP_016687621.1"/>
    </source>
</evidence>
<dbReference type="Pfam" id="PF00085">
    <property type="entry name" value="Thioredoxin"/>
    <property type="match status" value="1"/>
</dbReference>
<dbReference type="PANTHER" id="PTHR10438:SF424">
    <property type="entry name" value="THIOREDOXIN H-TYPE-LIKE"/>
    <property type="match status" value="1"/>
</dbReference>
<dbReference type="CDD" id="cd02947">
    <property type="entry name" value="TRX_family"/>
    <property type="match status" value="1"/>
</dbReference>
<dbReference type="InterPro" id="IPR013766">
    <property type="entry name" value="Thioredoxin_domain"/>
</dbReference>
<dbReference type="PANTHER" id="PTHR10438">
    <property type="entry name" value="THIOREDOXIN"/>
    <property type="match status" value="1"/>
</dbReference>
<keyword evidence="2" id="KW-1185">Reference proteome</keyword>
<dbReference type="AlphaFoldDB" id="A0A1U8JBD4"/>
<dbReference type="KEGG" id="ghi:107905473"/>
<gene>
    <name evidence="3" type="primary">LOC107905473</name>
</gene>
<evidence type="ECO:0000259" key="1">
    <source>
        <dbReference type="PROSITE" id="PS51352"/>
    </source>
</evidence>
<dbReference type="SUPFAM" id="SSF52833">
    <property type="entry name" value="Thioredoxin-like"/>
    <property type="match status" value="1"/>
</dbReference>
<dbReference type="InterPro" id="IPR050620">
    <property type="entry name" value="Thioredoxin_H-type-like"/>
</dbReference>
<sequence>MVEEGQVISCHTVESWKEQLQLAEESKKLVVVHFTASWSGTCHVIAPVLVDLAKKLPNVTYLKVDVDELKTVAEEWNVEAMPTFIYLKEGNLIDKVVGAKKDELQQRIVLTNLVHKYEIELVFYCFNFVSETRIS</sequence>
<evidence type="ECO:0000313" key="2">
    <source>
        <dbReference type="Proteomes" id="UP000818029"/>
    </source>
</evidence>
<reference evidence="3" key="2">
    <citation type="submission" date="2025-08" db="UniProtKB">
        <authorList>
            <consortium name="RefSeq"/>
        </authorList>
    </citation>
    <scope>IDENTIFICATION</scope>
</reference>
<dbReference type="STRING" id="3635.A0A1U8JBD4"/>
<dbReference type="PROSITE" id="PS51352">
    <property type="entry name" value="THIOREDOXIN_2"/>
    <property type="match status" value="1"/>
</dbReference>
<dbReference type="OrthoDB" id="10263751at2759"/>
<feature type="domain" description="Thioredoxin" evidence="1">
    <location>
        <begin position="1"/>
        <end position="114"/>
    </location>
</feature>
<name>A0A1U8JBD4_GOSHI</name>
<dbReference type="GeneID" id="107905473"/>
<dbReference type="PaxDb" id="3635-A0A1U8JBD4"/>
<dbReference type="Gene3D" id="3.40.30.10">
    <property type="entry name" value="Glutaredoxin"/>
    <property type="match status" value="1"/>
</dbReference>
<dbReference type="RefSeq" id="XP_016687621.1">
    <property type="nucleotide sequence ID" value="XM_016832132.2"/>
</dbReference>
<protein>
    <submittedName>
        <fullName evidence="3">Thioredoxin H1</fullName>
    </submittedName>
</protein>
<dbReference type="Proteomes" id="UP000818029">
    <property type="component" value="Chromosome D05"/>
</dbReference>